<keyword evidence="7" id="KW-1003">Cell membrane</keyword>
<evidence type="ECO:0000256" key="5">
    <source>
        <dbReference type="ARBA" id="ARBA00023010"/>
    </source>
</evidence>
<protein>
    <recommendedName>
        <fullName evidence="7">Sec-independent protein translocase protein TatC</fullName>
    </recommendedName>
</protein>
<keyword evidence="4 7" id="KW-1133">Transmembrane helix</keyword>
<feature type="transmembrane region" description="Helical" evidence="7">
    <location>
        <begin position="234"/>
        <end position="253"/>
    </location>
</feature>
<keyword evidence="5 7" id="KW-0811">Translocation</keyword>
<feature type="transmembrane region" description="Helical" evidence="7">
    <location>
        <begin position="212"/>
        <end position="228"/>
    </location>
</feature>
<feature type="transmembrane region" description="Helical" evidence="7">
    <location>
        <begin position="92"/>
        <end position="113"/>
    </location>
</feature>
<feature type="compositionally biased region" description="Basic and acidic residues" evidence="8">
    <location>
        <begin position="280"/>
        <end position="290"/>
    </location>
</feature>
<evidence type="ECO:0000313" key="10">
    <source>
        <dbReference type="Proteomes" id="UP000319213"/>
    </source>
</evidence>
<dbReference type="HAMAP" id="MF_00902">
    <property type="entry name" value="TatC"/>
    <property type="match status" value="1"/>
</dbReference>
<comment type="subcellular location">
    <subcellularLocation>
        <location evidence="7">Cell membrane</location>
        <topology evidence="7">Multi-pass membrane protein</topology>
    </subcellularLocation>
    <subcellularLocation>
        <location evidence="1">Membrane</location>
        <topology evidence="1">Multi-pass membrane protein</topology>
    </subcellularLocation>
</comment>
<evidence type="ECO:0000256" key="3">
    <source>
        <dbReference type="ARBA" id="ARBA00022927"/>
    </source>
</evidence>
<keyword evidence="6 7" id="KW-0472">Membrane</keyword>
<feature type="transmembrane region" description="Helical" evidence="7">
    <location>
        <begin position="32"/>
        <end position="50"/>
    </location>
</feature>
<reference evidence="9 10" key="1">
    <citation type="submission" date="2019-06" db="EMBL/GenBank/DDBJ databases">
        <title>Sequencing the genomes of 1000 actinobacteria strains.</title>
        <authorList>
            <person name="Klenk H.-P."/>
        </authorList>
    </citation>
    <scope>NUCLEOTIDE SEQUENCE [LARGE SCALE GENOMIC DNA]</scope>
    <source>
        <strain evidence="9 10">DSM 43186</strain>
    </source>
</reference>
<accession>A0A543IXY3</accession>
<feature type="transmembrane region" description="Helical" evidence="7">
    <location>
        <begin position="174"/>
        <end position="200"/>
    </location>
</feature>
<comment type="similarity">
    <text evidence="7">Belongs to the TatC family.</text>
</comment>
<dbReference type="OrthoDB" id="9777044at2"/>
<proteinExistence type="inferred from homology"/>
<evidence type="ECO:0000256" key="4">
    <source>
        <dbReference type="ARBA" id="ARBA00022989"/>
    </source>
</evidence>
<evidence type="ECO:0000256" key="8">
    <source>
        <dbReference type="SAM" id="MobiDB-lite"/>
    </source>
</evidence>
<dbReference type="PANTHER" id="PTHR30371:SF0">
    <property type="entry name" value="SEC-INDEPENDENT PROTEIN TRANSLOCASE PROTEIN TATC, CHLOROPLASTIC-RELATED"/>
    <property type="match status" value="1"/>
</dbReference>
<keyword evidence="2 7" id="KW-0812">Transmembrane</keyword>
<evidence type="ECO:0000256" key="2">
    <source>
        <dbReference type="ARBA" id="ARBA00022692"/>
    </source>
</evidence>
<dbReference type="RefSeq" id="WP_142259446.1">
    <property type="nucleotide sequence ID" value="NZ_BMPV01000001.1"/>
</dbReference>
<dbReference type="PANTHER" id="PTHR30371">
    <property type="entry name" value="SEC-INDEPENDENT PROTEIN TRANSLOCASE PROTEIN TATC"/>
    <property type="match status" value="1"/>
</dbReference>
<dbReference type="InterPro" id="IPR002033">
    <property type="entry name" value="TatC"/>
</dbReference>
<feature type="transmembrane region" description="Helical" evidence="7">
    <location>
        <begin position="125"/>
        <end position="147"/>
    </location>
</feature>
<comment type="caution">
    <text evidence="9">The sequence shown here is derived from an EMBL/GenBank/DDBJ whole genome shotgun (WGS) entry which is preliminary data.</text>
</comment>
<organism evidence="9 10">
    <name type="scientific">Thermopolyspora flexuosa</name>
    <dbReference type="NCBI Taxonomy" id="103836"/>
    <lineage>
        <taxon>Bacteria</taxon>
        <taxon>Bacillati</taxon>
        <taxon>Actinomycetota</taxon>
        <taxon>Actinomycetes</taxon>
        <taxon>Streptosporangiales</taxon>
        <taxon>Streptosporangiaceae</taxon>
        <taxon>Thermopolyspora</taxon>
    </lineage>
</organism>
<dbReference type="GO" id="GO:0033281">
    <property type="term" value="C:TAT protein transport complex"/>
    <property type="evidence" value="ECO:0007669"/>
    <property type="project" value="UniProtKB-UniRule"/>
</dbReference>
<comment type="function">
    <text evidence="7">Part of the twin-arginine translocation (Tat) system that transports large folded proteins containing a characteristic twin-arginine motif in their signal peptide across membranes. Together with TatB, TatC is part of a receptor directly interacting with Tat signal peptides.</text>
</comment>
<dbReference type="Pfam" id="PF00902">
    <property type="entry name" value="TatC"/>
    <property type="match status" value="1"/>
</dbReference>
<dbReference type="EMBL" id="VFPQ01000001">
    <property type="protein sequence ID" value="TQM75426.1"/>
    <property type="molecule type" value="Genomic_DNA"/>
</dbReference>
<name>A0A543IXY3_9ACTN</name>
<keyword evidence="3 7" id="KW-0653">Protein transport</keyword>
<keyword evidence="7" id="KW-0813">Transport</keyword>
<evidence type="ECO:0000256" key="1">
    <source>
        <dbReference type="ARBA" id="ARBA00004141"/>
    </source>
</evidence>
<dbReference type="Proteomes" id="UP000319213">
    <property type="component" value="Unassembled WGS sequence"/>
</dbReference>
<comment type="subunit">
    <text evidence="7">The Tat system comprises two distinct complexes: a TatABC complex, containing multiple copies of TatA, TatB and TatC subunits, and a separate TatA complex, containing only TatA subunits. Substrates initially bind to the TatABC complex, which probably triggers association of the separate TatA complex to form the active translocon.</text>
</comment>
<gene>
    <name evidence="7" type="primary">tatC</name>
    <name evidence="9" type="ORF">FHX40_2132</name>
</gene>
<sequence>MTLLKRSSASKRRDDEGRMPLMDHLRELRSRLIKAILSIVAGTVLGFVFFEPIWNFLKTPYCRLPQSQQLNRESCTLVVNGVFDAFLVNLKVALIFGIIVSAPLWLYQIWAFVTPGLYQHERRYTLSFLGIAVPLFLAGAALAYFVMDKGLSLLLGFAPSGVIPLLSMSEYLNFALAMLIIFGVSFELPLLLVFLNIIGVLRFRTVAKHQRMVIFCMFVFSAVATPSQDPISMLSLALPMVGLFLLAEVFMYFHDRKRDAEEAERQRALEEELDGPAASRADDLEGSSRE</sequence>
<dbReference type="GO" id="GO:0043953">
    <property type="term" value="P:protein transport by the Tat complex"/>
    <property type="evidence" value="ECO:0007669"/>
    <property type="project" value="UniProtKB-UniRule"/>
</dbReference>
<evidence type="ECO:0000256" key="7">
    <source>
        <dbReference type="HAMAP-Rule" id="MF_00902"/>
    </source>
</evidence>
<feature type="region of interest" description="Disordered" evidence="8">
    <location>
        <begin position="263"/>
        <end position="290"/>
    </location>
</feature>
<dbReference type="GO" id="GO:0009977">
    <property type="term" value="F:proton motive force dependent protein transmembrane transporter activity"/>
    <property type="evidence" value="ECO:0007669"/>
    <property type="project" value="TreeGrafter"/>
</dbReference>
<evidence type="ECO:0000256" key="6">
    <source>
        <dbReference type="ARBA" id="ARBA00023136"/>
    </source>
</evidence>
<dbReference type="NCBIfam" id="TIGR00945">
    <property type="entry name" value="tatC"/>
    <property type="match status" value="1"/>
</dbReference>
<dbReference type="PRINTS" id="PR01840">
    <property type="entry name" value="TATCFAMILY"/>
</dbReference>
<dbReference type="GO" id="GO:0065002">
    <property type="term" value="P:intracellular protein transmembrane transport"/>
    <property type="evidence" value="ECO:0007669"/>
    <property type="project" value="TreeGrafter"/>
</dbReference>
<dbReference type="AlphaFoldDB" id="A0A543IXY3"/>
<evidence type="ECO:0000313" key="9">
    <source>
        <dbReference type="EMBL" id="TQM75426.1"/>
    </source>
</evidence>
<keyword evidence="10" id="KW-1185">Reference proteome</keyword>